<proteinExistence type="inferred from homology"/>
<evidence type="ECO:0000256" key="3">
    <source>
        <dbReference type="ARBA" id="ARBA00023125"/>
    </source>
</evidence>
<accession>A0ABU3V5J7</accession>
<keyword evidence="3" id="KW-0238">DNA-binding</keyword>
<evidence type="ECO:0000313" key="7">
    <source>
        <dbReference type="Proteomes" id="UP001257627"/>
    </source>
</evidence>
<comment type="similarity">
    <text evidence="1">Belongs to the BlaI transcriptional regulatory family.</text>
</comment>
<dbReference type="EMBL" id="JARAKF010000003">
    <property type="protein sequence ID" value="MDU9001446.1"/>
    <property type="molecule type" value="Genomic_DNA"/>
</dbReference>
<keyword evidence="4" id="KW-0804">Transcription</keyword>
<dbReference type="Proteomes" id="UP001257627">
    <property type="component" value="Unassembled WGS sequence"/>
</dbReference>
<gene>
    <name evidence="6" type="ORF">PU648_56340</name>
</gene>
<organism evidence="6 7">
    <name type="scientific">Streptomyces mirabilis</name>
    <dbReference type="NCBI Taxonomy" id="68239"/>
    <lineage>
        <taxon>Bacteria</taxon>
        <taxon>Bacillati</taxon>
        <taxon>Actinomycetota</taxon>
        <taxon>Actinomycetes</taxon>
        <taxon>Kitasatosporales</taxon>
        <taxon>Streptomycetaceae</taxon>
        <taxon>Streptomyces</taxon>
    </lineage>
</organism>
<comment type="caution">
    <text evidence="6">The sequence shown here is derived from an EMBL/GenBank/DDBJ whole genome shotgun (WGS) entry which is preliminary data.</text>
</comment>
<feature type="compositionally biased region" description="Basic residues" evidence="5">
    <location>
        <begin position="66"/>
        <end position="75"/>
    </location>
</feature>
<keyword evidence="6" id="KW-0614">Plasmid</keyword>
<keyword evidence="7" id="KW-1185">Reference proteome</keyword>
<reference evidence="6 7" key="1">
    <citation type="submission" date="2023-02" db="EMBL/GenBank/DDBJ databases">
        <authorList>
            <person name="Maleckis M."/>
        </authorList>
    </citation>
    <scope>NUCLEOTIDE SEQUENCE [LARGE SCALE GENOMIC DNA]</scope>
    <source>
        <strain evidence="6 7">P8-A2</strain>
        <plasmid evidence="6">unnamed1</plasmid>
    </source>
</reference>
<evidence type="ECO:0000256" key="4">
    <source>
        <dbReference type="ARBA" id="ARBA00023163"/>
    </source>
</evidence>
<feature type="region of interest" description="Disordered" evidence="5">
    <location>
        <begin position="41"/>
        <end position="96"/>
    </location>
</feature>
<dbReference type="Pfam" id="PF03965">
    <property type="entry name" value="Penicillinase_R"/>
    <property type="match status" value="1"/>
</dbReference>
<dbReference type="Gene3D" id="1.10.10.10">
    <property type="entry name" value="Winged helix-like DNA-binding domain superfamily/Winged helix DNA-binding domain"/>
    <property type="match status" value="1"/>
</dbReference>
<evidence type="ECO:0000313" key="6">
    <source>
        <dbReference type="EMBL" id="MDU9001446.1"/>
    </source>
</evidence>
<feature type="compositionally biased region" description="Basic and acidic residues" evidence="5">
    <location>
        <begin position="50"/>
        <end position="64"/>
    </location>
</feature>
<evidence type="ECO:0000256" key="5">
    <source>
        <dbReference type="SAM" id="MobiDB-lite"/>
    </source>
</evidence>
<feature type="region of interest" description="Disordered" evidence="5">
    <location>
        <begin position="1"/>
        <end position="21"/>
    </location>
</feature>
<protein>
    <submittedName>
        <fullName evidence="6">BlaI/MecI/CopY family transcriptional regulator</fullName>
    </submittedName>
</protein>
<sequence length="172" mass="19313">MEQAASDLQDNHRQQNELQRQLEALRQEEKLLLDILNLAEHSTTVPEQARATEPEKAPSTDAKGKSTSRPRAVRAARRESSRKDKAPRGRAARRPLLGDLLLDLLKKHDKPRLAQELREELIEAHPDRVPTPQVVRNTLEGLVAKGLVQRHKQDRSVMYTPITSGGAVPDGH</sequence>
<keyword evidence="2" id="KW-0805">Transcription regulation</keyword>
<dbReference type="SUPFAM" id="SSF46785">
    <property type="entry name" value="Winged helix' DNA-binding domain"/>
    <property type="match status" value="1"/>
</dbReference>
<geneLocation type="plasmid" evidence="6">
    <name>unnamed1</name>
</geneLocation>
<feature type="compositionally biased region" description="Basic and acidic residues" evidence="5">
    <location>
        <begin position="76"/>
        <end position="87"/>
    </location>
</feature>
<dbReference type="InterPro" id="IPR005650">
    <property type="entry name" value="BlaI_family"/>
</dbReference>
<name>A0ABU3V5J7_9ACTN</name>
<evidence type="ECO:0000256" key="1">
    <source>
        <dbReference type="ARBA" id="ARBA00011046"/>
    </source>
</evidence>
<dbReference type="InterPro" id="IPR036390">
    <property type="entry name" value="WH_DNA-bd_sf"/>
</dbReference>
<evidence type="ECO:0000256" key="2">
    <source>
        <dbReference type="ARBA" id="ARBA00023015"/>
    </source>
</evidence>
<dbReference type="InterPro" id="IPR036388">
    <property type="entry name" value="WH-like_DNA-bd_sf"/>
</dbReference>